<dbReference type="CDD" id="cd00038">
    <property type="entry name" value="CAP_ED"/>
    <property type="match status" value="1"/>
</dbReference>
<dbReference type="PANTHER" id="PTHR48105">
    <property type="entry name" value="THIOREDOXIN REDUCTASE 1-RELATED-RELATED"/>
    <property type="match status" value="1"/>
</dbReference>
<reference evidence="5" key="1">
    <citation type="submission" date="2024-05" db="EMBL/GenBank/DDBJ databases">
        <title>Herbiconiux sp. A18JL235.</title>
        <authorList>
            <person name="Zhang G."/>
        </authorList>
    </citation>
    <scope>NUCLEOTIDE SEQUENCE</scope>
    <source>
        <strain evidence="5">A18JL235</strain>
    </source>
</reference>
<dbReference type="SUPFAM" id="SSF51206">
    <property type="entry name" value="cAMP-binding domain-like"/>
    <property type="match status" value="1"/>
</dbReference>
<comment type="catalytic activity">
    <reaction evidence="3">
        <text>[thioredoxin]-dithiol + NADP(+) = [thioredoxin]-disulfide + NADPH + H(+)</text>
        <dbReference type="Rhea" id="RHEA:20345"/>
        <dbReference type="Rhea" id="RHEA-COMP:10698"/>
        <dbReference type="Rhea" id="RHEA-COMP:10700"/>
        <dbReference type="ChEBI" id="CHEBI:15378"/>
        <dbReference type="ChEBI" id="CHEBI:29950"/>
        <dbReference type="ChEBI" id="CHEBI:50058"/>
        <dbReference type="ChEBI" id="CHEBI:57783"/>
        <dbReference type="ChEBI" id="CHEBI:58349"/>
        <dbReference type="EC" id="1.8.1.9"/>
    </reaction>
</comment>
<evidence type="ECO:0000256" key="2">
    <source>
        <dbReference type="ARBA" id="ARBA00023002"/>
    </source>
</evidence>
<keyword evidence="2" id="KW-0560">Oxidoreductase</keyword>
<dbReference type="SMART" id="SM00100">
    <property type="entry name" value="cNMP"/>
    <property type="match status" value="1"/>
</dbReference>
<dbReference type="RefSeq" id="WP_368498266.1">
    <property type="nucleotide sequence ID" value="NZ_CP162511.1"/>
</dbReference>
<dbReference type="EMBL" id="CP162511">
    <property type="protein sequence ID" value="XDI05877.1"/>
    <property type="molecule type" value="Genomic_DNA"/>
</dbReference>
<dbReference type="Gene3D" id="2.60.120.10">
    <property type="entry name" value="Jelly Rolls"/>
    <property type="match status" value="1"/>
</dbReference>
<dbReference type="InterPro" id="IPR023753">
    <property type="entry name" value="FAD/NAD-binding_dom"/>
</dbReference>
<name>A0AB39BID1_9MICO</name>
<dbReference type="InterPro" id="IPR036188">
    <property type="entry name" value="FAD/NAD-bd_sf"/>
</dbReference>
<protein>
    <submittedName>
        <fullName evidence="5">FAD-dependent oxidoreductase</fullName>
    </submittedName>
</protein>
<feature type="domain" description="Cyclic nucleotide-binding" evidence="4">
    <location>
        <begin position="20"/>
        <end position="137"/>
    </location>
</feature>
<dbReference type="Pfam" id="PF00027">
    <property type="entry name" value="cNMP_binding"/>
    <property type="match status" value="1"/>
</dbReference>
<proteinExistence type="predicted"/>
<evidence type="ECO:0000313" key="5">
    <source>
        <dbReference type="EMBL" id="XDI05877.1"/>
    </source>
</evidence>
<dbReference type="InterPro" id="IPR000595">
    <property type="entry name" value="cNMP-bd_dom"/>
</dbReference>
<dbReference type="SUPFAM" id="SSF51905">
    <property type="entry name" value="FAD/NAD(P)-binding domain"/>
    <property type="match status" value="1"/>
</dbReference>
<sequence>MDDAAAREWNELVRASHPELTPEQFERLAGYGDSAHRETGEVLFAAGQAAPDLIVIRSGSVDLVQAATVDAPEEVLARFEAHDFLGELNLLTGQRVFFDARVAEAGEMVMVSQEAFRRIMADEPDLSDLLLRAFIARRSKLQRSAGARGIEIIGSAYSSSALALRTFAARQQLAHAWFDCDSVDGHSLLRAAGLTADDLPAVILPDAVLKNATPGVLAENVGISVPRGSSERMLDLAVIGAGPAGLAAAMYGASEGLATVLLEAVATGGQAASSSRIENYLGFPSGLSGAELTGRAMVQAEKFGARLYSPCKVVRLDTGCGPLELTLDDDEVVRARAVVIATGAQYRTLPLPGWSHFEGAGIYYAATELEAKACGRSAVTVVGGANSSGQAALFLAERGASVTIAARRDELGATMSAYLVDRLKAHRRVTIRTRTEVTALHGDASGVQLAGVTLTDRATGASVDQECRGLFCFIGAAPSTAWLGDQLLTDEPGFVLTDGLLGRDESEWPAAYGILGRAPLAFETSVPAVFAAGDVRAGSMKRVAAAVGEGASAVRSVHQAIGARA</sequence>
<dbReference type="PRINTS" id="PR00368">
    <property type="entry name" value="FADPNR"/>
</dbReference>
<dbReference type="PRINTS" id="PR00469">
    <property type="entry name" value="PNDRDTASEII"/>
</dbReference>
<dbReference type="Pfam" id="PF07992">
    <property type="entry name" value="Pyr_redox_2"/>
    <property type="match status" value="1"/>
</dbReference>
<evidence type="ECO:0000256" key="1">
    <source>
        <dbReference type="ARBA" id="ARBA00022630"/>
    </source>
</evidence>
<dbReference type="GO" id="GO:0004791">
    <property type="term" value="F:thioredoxin-disulfide reductase (NADPH) activity"/>
    <property type="evidence" value="ECO:0007669"/>
    <property type="project" value="UniProtKB-EC"/>
</dbReference>
<dbReference type="InterPro" id="IPR014710">
    <property type="entry name" value="RmlC-like_jellyroll"/>
</dbReference>
<dbReference type="PROSITE" id="PS50042">
    <property type="entry name" value="CNMP_BINDING_3"/>
    <property type="match status" value="1"/>
</dbReference>
<keyword evidence="1" id="KW-0285">Flavoprotein</keyword>
<evidence type="ECO:0000259" key="4">
    <source>
        <dbReference type="PROSITE" id="PS50042"/>
    </source>
</evidence>
<gene>
    <name evidence="5" type="ORF">ABFY20_01930</name>
</gene>
<accession>A0AB39BID1</accession>
<organism evidence="5">
    <name type="scientific">Herbiconiux sp. A18JL235</name>
    <dbReference type="NCBI Taxonomy" id="3152363"/>
    <lineage>
        <taxon>Bacteria</taxon>
        <taxon>Bacillati</taxon>
        <taxon>Actinomycetota</taxon>
        <taxon>Actinomycetes</taxon>
        <taxon>Micrococcales</taxon>
        <taxon>Microbacteriaceae</taxon>
        <taxon>Herbiconiux</taxon>
    </lineage>
</organism>
<dbReference type="Gene3D" id="3.50.50.60">
    <property type="entry name" value="FAD/NAD(P)-binding domain"/>
    <property type="match status" value="2"/>
</dbReference>
<dbReference type="InterPro" id="IPR018490">
    <property type="entry name" value="cNMP-bd_dom_sf"/>
</dbReference>
<dbReference type="AlphaFoldDB" id="A0AB39BID1"/>
<evidence type="ECO:0000256" key="3">
    <source>
        <dbReference type="ARBA" id="ARBA00048132"/>
    </source>
</evidence>
<dbReference type="InterPro" id="IPR050097">
    <property type="entry name" value="Ferredoxin-NADP_redctase_2"/>
</dbReference>